<feature type="binding site" evidence="15">
    <location>
        <position position="101"/>
    </location>
    <ligand>
        <name>substrate</name>
    </ligand>
</feature>
<dbReference type="PRINTS" id="PR01790">
    <property type="entry name" value="SMP30FAMILY"/>
</dbReference>
<evidence type="ECO:0000256" key="11">
    <source>
        <dbReference type="ARBA" id="ARBA00022801"/>
    </source>
</evidence>
<dbReference type="InterPro" id="IPR005511">
    <property type="entry name" value="SMP-30"/>
</dbReference>
<name>A0ABD0MAJ7_9CAEN</name>
<reference evidence="17 18" key="1">
    <citation type="journal article" date="2023" name="Sci. Data">
        <title>Genome assembly of the Korean intertidal mud-creeper Batillaria attramentaria.</title>
        <authorList>
            <person name="Patra A.K."/>
            <person name="Ho P.T."/>
            <person name="Jun S."/>
            <person name="Lee S.J."/>
            <person name="Kim Y."/>
            <person name="Won Y.J."/>
        </authorList>
    </citation>
    <scope>NUCLEOTIDE SEQUENCE [LARGE SCALE GENOMIC DNA]</scope>
    <source>
        <strain evidence="17">Wonlab-2016</strain>
    </source>
</reference>
<dbReference type="GO" id="GO:0004341">
    <property type="term" value="F:gluconolactonase activity"/>
    <property type="evidence" value="ECO:0007669"/>
    <property type="project" value="UniProtKB-EC"/>
</dbReference>
<keyword evidence="11" id="KW-0378">Hydrolase</keyword>
<evidence type="ECO:0000313" key="17">
    <source>
        <dbReference type="EMBL" id="KAK7508218.1"/>
    </source>
</evidence>
<evidence type="ECO:0000256" key="10">
    <source>
        <dbReference type="ARBA" id="ARBA00022723"/>
    </source>
</evidence>
<protein>
    <recommendedName>
        <fullName evidence="8">Regucalcin</fullName>
        <ecNumber evidence="7">3.1.1.17</ecNumber>
    </recommendedName>
    <alternativeName>
        <fullName evidence="13">Gluconolactonase</fullName>
    </alternativeName>
</protein>
<comment type="similarity">
    <text evidence="6">Belongs to the SMP-30/CGR1 family.</text>
</comment>
<evidence type="ECO:0000256" key="5">
    <source>
        <dbReference type="ARBA" id="ARBA00004496"/>
    </source>
</evidence>
<dbReference type="PANTHER" id="PTHR10907">
    <property type="entry name" value="REGUCALCIN"/>
    <property type="match status" value="1"/>
</dbReference>
<dbReference type="InterPro" id="IPR011042">
    <property type="entry name" value="6-blade_b-propeller_TolB-like"/>
</dbReference>
<accession>A0ABD0MAJ7</accession>
<evidence type="ECO:0000256" key="9">
    <source>
        <dbReference type="ARBA" id="ARBA00022490"/>
    </source>
</evidence>
<dbReference type="Gene3D" id="2.120.10.30">
    <property type="entry name" value="TolB, C-terminal domain"/>
    <property type="match status" value="1"/>
</dbReference>
<evidence type="ECO:0000256" key="15">
    <source>
        <dbReference type="PIRSR" id="PIRSR605511-2"/>
    </source>
</evidence>
<dbReference type="GO" id="GO:0005737">
    <property type="term" value="C:cytoplasm"/>
    <property type="evidence" value="ECO:0007669"/>
    <property type="project" value="UniProtKB-SubCell"/>
</dbReference>
<sequence length="297" mass="33007">MASPNVDVAIKNSCRTVGEGPHWDEASQSLLYVDIRALDVHRWNSVTGEDSKVHLKDTVGFVVPRRAGGYVIGLGRRLSLLEWDTATVTTIAEVDQDRGTRFNDGKCDARGRVWAGTMGFETGHAQVEMQQGSLYSLDTDRDVRKQISGVNISNGLAWTDDNRTFFYTESFPKKIYAYDFDLEKGEIMVDYPDDPSYGFPDGLTIDTDGKLWVASYNAGAVFKFDPETGKTLQKVEIPAKQTTSVCWGGKNLDELYVTCARVYLSEEEFQRTQPLAGSVFKVTGLGAKGRPAYMYEG</sequence>
<dbReference type="PANTHER" id="PTHR10907:SF47">
    <property type="entry name" value="REGUCALCIN"/>
    <property type="match status" value="1"/>
</dbReference>
<keyword evidence="12" id="KW-0106">Calcium</keyword>
<keyword evidence="10 15" id="KW-0479">Metal-binding</keyword>
<evidence type="ECO:0000256" key="3">
    <source>
        <dbReference type="ARBA" id="ARBA00001936"/>
    </source>
</evidence>
<keyword evidence="9" id="KW-0963">Cytoplasm</keyword>
<dbReference type="FunFam" id="2.120.10.30:FF:000027">
    <property type="entry name" value="Regucalcin homologue"/>
    <property type="match status" value="1"/>
</dbReference>
<dbReference type="PRINTS" id="PR01791">
    <property type="entry name" value="REGUCALCIN"/>
</dbReference>
<evidence type="ECO:0000256" key="13">
    <source>
        <dbReference type="ARBA" id="ARBA00032464"/>
    </source>
</evidence>
<evidence type="ECO:0000313" key="18">
    <source>
        <dbReference type="Proteomes" id="UP001519460"/>
    </source>
</evidence>
<comment type="cofactor">
    <cofactor evidence="4">
        <name>Mg(2+)</name>
        <dbReference type="ChEBI" id="CHEBI:18420"/>
    </cofactor>
</comment>
<feature type="binding site" evidence="15">
    <location>
        <position position="19"/>
    </location>
    <ligand>
        <name>a divalent metal cation</name>
        <dbReference type="ChEBI" id="CHEBI:60240"/>
    </ligand>
</feature>
<feature type="binding site" evidence="15">
    <location>
        <position position="103"/>
    </location>
    <ligand>
        <name>substrate</name>
    </ligand>
</feature>
<dbReference type="Proteomes" id="UP001519460">
    <property type="component" value="Unassembled WGS sequence"/>
</dbReference>
<evidence type="ECO:0000256" key="2">
    <source>
        <dbReference type="ARBA" id="ARBA00001913"/>
    </source>
</evidence>
<dbReference type="EMBL" id="JACVVK020000002">
    <property type="protein sequence ID" value="KAK7508218.1"/>
    <property type="molecule type" value="Genomic_DNA"/>
</dbReference>
<proteinExistence type="inferred from homology"/>
<evidence type="ECO:0000256" key="4">
    <source>
        <dbReference type="ARBA" id="ARBA00001946"/>
    </source>
</evidence>
<keyword evidence="15" id="KW-0862">Zinc</keyword>
<comment type="cofactor">
    <cofactor evidence="15">
        <name>Zn(2+)</name>
        <dbReference type="ChEBI" id="CHEBI:29105"/>
    </cofactor>
    <text evidence="15">Binds 1 divalent metal cation per subunit.</text>
</comment>
<dbReference type="Pfam" id="PF08450">
    <property type="entry name" value="SGL"/>
    <property type="match status" value="1"/>
</dbReference>
<keyword evidence="18" id="KW-1185">Reference proteome</keyword>
<evidence type="ECO:0000259" key="16">
    <source>
        <dbReference type="Pfam" id="PF08450"/>
    </source>
</evidence>
<evidence type="ECO:0000256" key="7">
    <source>
        <dbReference type="ARBA" id="ARBA00013227"/>
    </source>
</evidence>
<comment type="cofactor">
    <cofactor evidence="3">
        <name>Mn(2+)</name>
        <dbReference type="ChEBI" id="CHEBI:29035"/>
    </cofactor>
</comment>
<comment type="subcellular location">
    <subcellularLocation>
        <location evidence="5">Cytoplasm</location>
    </subcellularLocation>
</comment>
<dbReference type="AlphaFoldDB" id="A0ABD0MAJ7"/>
<dbReference type="SUPFAM" id="SSF63829">
    <property type="entry name" value="Calcium-dependent phosphotriesterase"/>
    <property type="match status" value="1"/>
</dbReference>
<evidence type="ECO:0000256" key="1">
    <source>
        <dbReference type="ARBA" id="ARBA00001589"/>
    </source>
</evidence>
<feature type="active site" description="Proton donor/acceptor" evidence="14">
    <location>
        <position position="201"/>
    </location>
</feature>
<comment type="cofactor">
    <cofactor evidence="2">
        <name>Ca(2+)</name>
        <dbReference type="ChEBI" id="CHEBI:29108"/>
    </cofactor>
</comment>
<evidence type="ECO:0000256" key="12">
    <source>
        <dbReference type="ARBA" id="ARBA00022837"/>
    </source>
</evidence>
<feature type="binding site" evidence="15">
    <location>
        <position position="201"/>
    </location>
    <ligand>
        <name>a divalent metal cation</name>
        <dbReference type="ChEBI" id="CHEBI:60240"/>
    </ligand>
</feature>
<evidence type="ECO:0000256" key="6">
    <source>
        <dbReference type="ARBA" id="ARBA00008853"/>
    </source>
</evidence>
<dbReference type="InterPro" id="IPR008367">
    <property type="entry name" value="Regucalcin"/>
</dbReference>
<dbReference type="InterPro" id="IPR013658">
    <property type="entry name" value="SGL"/>
</dbReference>
<dbReference type="GO" id="GO:0046872">
    <property type="term" value="F:metal ion binding"/>
    <property type="evidence" value="ECO:0007669"/>
    <property type="project" value="UniProtKB-KW"/>
</dbReference>
<gene>
    <name evidence="17" type="ORF">BaRGS_00000457</name>
</gene>
<dbReference type="EC" id="3.1.1.17" evidence="7"/>
<feature type="binding site" evidence="15">
    <location>
        <position position="154"/>
    </location>
    <ligand>
        <name>a divalent metal cation</name>
        <dbReference type="ChEBI" id="CHEBI:60240"/>
    </ligand>
</feature>
<feature type="domain" description="SMP-30/Gluconolactonase/LRE-like region" evidence="16">
    <location>
        <begin position="17"/>
        <end position="260"/>
    </location>
</feature>
<comment type="catalytic activity">
    <reaction evidence="1">
        <text>D-glucono-1,5-lactone + H2O = D-gluconate + H(+)</text>
        <dbReference type="Rhea" id="RHEA:10440"/>
        <dbReference type="ChEBI" id="CHEBI:15377"/>
        <dbReference type="ChEBI" id="CHEBI:15378"/>
        <dbReference type="ChEBI" id="CHEBI:16217"/>
        <dbReference type="ChEBI" id="CHEBI:18391"/>
        <dbReference type="EC" id="3.1.1.17"/>
    </reaction>
</comment>
<evidence type="ECO:0000256" key="14">
    <source>
        <dbReference type="PIRSR" id="PIRSR605511-1"/>
    </source>
</evidence>
<comment type="caution">
    <text evidence="17">The sequence shown here is derived from an EMBL/GenBank/DDBJ whole genome shotgun (WGS) entry which is preliminary data.</text>
</comment>
<feature type="binding site" evidence="15">
    <location>
        <position position="121"/>
    </location>
    <ligand>
        <name>substrate</name>
    </ligand>
</feature>
<evidence type="ECO:0000256" key="8">
    <source>
        <dbReference type="ARBA" id="ARBA00016808"/>
    </source>
</evidence>
<organism evidence="17 18">
    <name type="scientific">Batillaria attramentaria</name>
    <dbReference type="NCBI Taxonomy" id="370345"/>
    <lineage>
        <taxon>Eukaryota</taxon>
        <taxon>Metazoa</taxon>
        <taxon>Spiralia</taxon>
        <taxon>Lophotrochozoa</taxon>
        <taxon>Mollusca</taxon>
        <taxon>Gastropoda</taxon>
        <taxon>Caenogastropoda</taxon>
        <taxon>Sorbeoconcha</taxon>
        <taxon>Cerithioidea</taxon>
        <taxon>Batillariidae</taxon>
        <taxon>Batillaria</taxon>
    </lineage>
</organism>